<accession>A0A3P7Q9E8</accession>
<evidence type="ECO:0000313" key="2">
    <source>
        <dbReference type="Proteomes" id="UP000271889"/>
    </source>
</evidence>
<dbReference type="EMBL" id="UYRV01112215">
    <property type="protein sequence ID" value="VDN27336.1"/>
    <property type="molecule type" value="Genomic_DNA"/>
</dbReference>
<proteinExistence type="predicted"/>
<keyword evidence="2" id="KW-1185">Reference proteome</keyword>
<evidence type="ECO:0000313" key="1">
    <source>
        <dbReference type="EMBL" id="VDN27336.1"/>
    </source>
</evidence>
<organism evidence="1 2">
    <name type="scientific">Cylicostephanus goldi</name>
    <name type="common">Nematode worm</name>
    <dbReference type="NCBI Taxonomy" id="71465"/>
    <lineage>
        <taxon>Eukaryota</taxon>
        <taxon>Metazoa</taxon>
        <taxon>Ecdysozoa</taxon>
        <taxon>Nematoda</taxon>
        <taxon>Chromadorea</taxon>
        <taxon>Rhabditida</taxon>
        <taxon>Rhabditina</taxon>
        <taxon>Rhabditomorpha</taxon>
        <taxon>Strongyloidea</taxon>
        <taxon>Strongylidae</taxon>
        <taxon>Cylicostephanus</taxon>
    </lineage>
</organism>
<name>A0A3P7Q9E8_CYLGO</name>
<protein>
    <submittedName>
        <fullName evidence="1">Uncharacterized protein</fullName>
    </submittedName>
</protein>
<dbReference type="AlphaFoldDB" id="A0A3P7Q9E8"/>
<dbReference type="OrthoDB" id="10380818at2759"/>
<reference evidence="1 2" key="1">
    <citation type="submission" date="2018-11" db="EMBL/GenBank/DDBJ databases">
        <authorList>
            <consortium name="Pathogen Informatics"/>
        </authorList>
    </citation>
    <scope>NUCLEOTIDE SEQUENCE [LARGE SCALE GENOMIC DNA]</scope>
</reference>
<sequence length="209" mass="24464">MDKKAARPGISATIDSVKVNQIVRCIESSYTDADFAMIKELLGVEELTLKLSNSGYNKTGWFGRVPCTEDQYKHRGVSLNDVYKKLAPTRPRTEEEFFRIFLTMLFVQVSLINISYCWKFCMFSAYDVESWQKGIAEHRKHLSNFFTDFVELTLRDNNLVIPEDFREKKTQEVKTFISEFQRIAEDEARRKVKQEEVKLVEKVNPTCYD</sequence>
<dbReference type="Proteomes" id="UP000271889">
    <property type="component" value="Unassembled WGS sequence"/>
</dbReference>
<gene>
    <name evidence="1" type="ORF">CGOC_LOCUS10628</name>
</gene>